<evidence type="ECO:0000313" key="2">
    <source>
        <dbReference type="EMBL" id="BCS82376.1"/>
    </source>
</evidence>
<dbReference type="RefSeq" id="WP_207179935.1">
    <property type="nucleotide sequence ID" value="NZ_AP024480.1"/>
</dbReference>
<sequence>MEDYILEEFNYDKYKNIEDDNRYEIIEGRLYNLAPSPSIFHQHVCGNIYHKLRIFLQGKECIPFISPVDVILAPKGAEDKDIKNVVQPDVFVICDKSKIDQKGIIGAPEFIIEVVSPNTSARDYLIKLKLYEKYGAKEYWIVNPQEKSVAVFIQAEEDGFDRGRIYFHPAMVKSSALPGFEMSTEEIFSNI</sequence>
<evidence type="ECO:0000313" key="3">
    <source>
        <dbReference type="Proteomes" id="UP000663623"/>
    </source>
</evidence>
<name>A0ABN6EGP5_9FIRM</name>
<dbReference type="CDD" id="cd06260">
    <property type="entry name" value="DUF820-like"/>
    <property type="match status" value="1"/>
</dbReference>
<organism evidence="2 3">
    <name type="scientific">Caldicellulosiruptor diazotrophicus</name>
    <dbReference type="NCBI Taxonomy" id="2806205"/>
    <lineage>
        <taxon>Bacteria</taxon>
        <taxon>Bacillati</taxon>
        <taxon>Bacillota</taxon>
        <taxon>Bacillota incertae sedis</taxon>
        <taxon>Caldicellulosiruptorales</taxon>
        <taxon>Caldicellulosiruptoraceae</taxon>
        <taxon>Caldicellulosiruptor</taxon>
    </lineage>
</organism>
<dbReference type="SUPFAM" id="SSF52980">
    <property type="entry name" value="Restriction endonuclease-like"/>
    <property type="match status" value="1"/>
</dbReference>
<dbReference type="PANTHER" id="PTHR34107">
    <property type="entry name" value="SLL0198 PROTEIN-RELATED"/>
    <property type="match status" value="1"/>
</dbReference>
<proteinExistence type="predicted"/>
<dbReference type="PANTHER" id="PTHR34107:SF4">
    <property type="entry name" value="SLL1222 PROTEIN"/>
    <property type="match status" value="1"/>
</dbReference>
<dbReference type="Proteomes" id="UP000663623">
    <property type="component" value="Chromosome"/>
</dbReference>
<reference evidence="2 3" key="1">
    <citation type="submission" date="2021-02" db="EMBL/GenBank/DDBJ databases">
        <title>Nitrogen-fixing ability and nitrogen fixation related genes of thermophilic fermentative bacteria in the genus Caldicellulosiruptor.</title>
        <authorList>
            <person name="Chen Y."/>
            <person name="Nishihara A."/>
            <person name="Haruta S."/>
        </authorList>
    </citation>
    <scope>NUCLEOTIDE SEQUENCE [LARGE SCALE GENOMIC DNA]</scope>
    <source>
        <strain evidence="2 3">YA01</strain>
    </source>
</reference>
<dbReference type="InterPro" id="IPR012296">
    <property type="entry name" value="Nuclease_put_TT1808"/>
</dbReference>
<dbReference type="EMBL" id="AP024480">
    <property type="protein sequence ID" value="BCS82376.1"/>
    <property type="molecule type" value="Genomic_DNA"/>
</dbReference>
<gene>
    <name evidence="2" type="ORF">CaldiYA01_23360</name>
</gene>
<dbReference type="Pfam" id="PF05685">
    <property type="entry name" value="Uma2"/>
    <property type="match status" value="1"/>
</dbReference>
<dbReference type="InterPro" id="IPR008538">
    <property type="entry name" value="Uma2"/>
</dbReference>
<dbReference type="Gene3D" id="3.90.1570.10">
    <property type="entry name" value="tt1808, chain A"/>
    <property type="match status" value="1"/>
</dbReference>
<protein>
    <recommendedName>
        <fullName evidence="1">Putative restriction endonuclease domain-containing protein</fullName>
    </recommendedName>
</protein>
<keyword evidence="3" id="KW-1185">Reference proteome</keyword>
<accession>A0ABN6EGP5</accession>
<dbReference type="InterPro" id="IPR011335">
    <property type="entry name" value="Restrct_endonuc-II-like"/>
</dbReference>
<feature type="domain" description="Putative restriction endonuclease" evidence="1">
    <location>
        <begin position="12"/>
        <end position="183"/>
    </location>
</feature>
<evidence type="ECO:0000259" key="1">
    <source>
        <dbReference type="Pfam" id="PF05685"/>
    </source>
</evidence>